<dbReference type="PROSITE" id="PS51747">
    <property type="entry name" value="CYT_DCMP_DEAMINASES_2"/>
    <property type="match status" value="1"/>
</dbReference>
<accession>A0A1H3FW61</accession>
<organism evidence="10 11">
    <name type="scientific">Allochromatium warmingii</name>
    <name type="common">Chromatium warmingii</name>
    <dbReference type="NCBI Taxonomy" id="61595"/>
    <lineage>
        <taxon>Bacteria</taxon>
        <taxon>Pseudomonadati</taxon>
        <taxon>Pseudomonadota</taxon>
        <taxon>Gammaproteobacteria</taxon>
        <taxon>Chromatiales</taxon>
        <taxon>Chromatiaceae</taxon>
        <taxon>Allochromatium</taxon>
    </lineage>
</organism>
<dbReference type="Pfam" id="PF00383">
    <property type="entry name" value="dCMP_cyt_deam_1"/>
    <property type="match status" value="1"/>
</dbReference>
<dbReference type="InterPro" id="IPR002125">
    <property type="entry name" value="CMP_dCMP_dom"/>
</dbReference>
<evidence type="ECO:0000256" key="8">
    <source>
        <dbReference type="HAMAP-Rule" id="MF_00972"/>
    </source>
</evidence>
<feature type="active site" description="Proton donor" evidence="8">
    <location>
        <position position="62"/>
    </location>
</feature>
<name>A0A1H3FW61_ALLWA</name>
<feature type="binding site" evidence="8">
    <location>
        <position position="60"/>
    </location>
    <ligand>
        <name>Zn(2+)</name>
        <dbReference type="ChEBI" id="CHEBI:29105"/>
        <note>catalytic</note>
    </ligand>
</feature>
<evidence type="ECO:0000259" key="9">
    <source>
        <dbReference type="PROSITE" id="PS51747"/>
    </source>
</evidence>
<dbReference type="AlphaFoldDB" id="A0A1H3FW61"/>
<keyword evidence="5 8" id="KW-0378">Hydrolase</keyword>
<dbReference type="PANTHER" id="PTHR11079:SF202">
    <property type="entry name" value="TRNA-SPECIFIC ADENOSINE DEAMINASE"/>
    <property type="match status" value="1"/>
</dbReference>
<dbReference type="GO" id="GO:0002100">
    <property type="term" value="P:tRNA wobble adenosine to inosine editing"/>
    <property type="evidence" value="ECO:0007669"/>
    <property type="project" value="UniProtKB-UniRule"/>
</dbReference>
<dbReference type="GO" id="GO:0008270">
    <property type="term" value="F:zinc ion binding"/>
    <property type="evidence" value="ECO:0007669"/>
    <property type="project" value="UniProtKB-UniRule"/>
</dbReference>
<keyword evidence="6 8" id="KW-0862">Zinc</keyword>
<dbReference type="InterPro" id="IPR016192">
    <property type="entry name" value="APOBEC/CMP_deaminase_Zn-bd"/>
</dbReference>
<dbReference type="InterPro" id="IPR016193">
    <property type="entry name" value="Cytidine_deaminase-like"/>
</dbReference>
<evidence type="ECO:0000256" key="7">
    <source>
        <dbReference type="ARBA" id="ARBA00048045"/>
    </source>
</evidence>
<gene>
    <name evidence="8" type="primary">tadA</name>
    <name evidence="10" type="ORF">SAMN05421644_12115</name>
</gene>
<evidence type="ECO:0000256" key="6">
    <source>
        <dbReference type="ARBA" id="ARBA00022833"/>
    </source>
</evidence>
<evidence type="ECO:0000256" key="5">
    <source>
        <dbReference type="ARBA" id="ARBA00022801"/>
    </source>
</evidence>
<sequence>MYMTAVFTTPDAHWMHYALALAQRAAEAGEVPVGAVLVRDDTVLGEGWNRPIAEHDPSAHAEIQALRAAGQRVGNYRLPGSILYVTLEPCVMCAGAIVQARVAQVIYGAPDPKAGACGSVFDLLPSDGRFNHRTEVRGGLLAEVCGDVLRAFFRARRGRSSMT</sequence>
<feature type="binding site" evidence="8">
    <location>
        <position position="90"/>
    </location>
    <ligand>
        <name>Zn(2+)</name>
        <dbReference type="ChEBI" id="CHEBI:29105"/>
        <note>catalytic</note>
    </ligand>
</feature>
<evidence type="ECO:0000256" key="4">
    <source>
        <dbReference type="ARBA" id="ARBA00022723"/>
    </source>
</evidence>
<dbReference type="EMBL" id="FNOW01000021">
    <property type="protein sequence ID" value="SDX95065.1"/>
    <property type="molecule type" value="Genomic_DNA"/>
</dbReference>
<comment type="catalytic activity">
    <reaction evidence="7 8">
        <text>adenosine(34) in tRNA + H2O + H(+) = inosine(34) in tRNA + NH4(+)</text>
        <dbReference type="Rhea" id="RHEA:43168"/>
        <dbReference type="Rhea" id="RHEA-COMP:10373"/>
        <dbReference type="Rhea" id="RHEA-COMP:10374"/>
        <dbReference type="ChEBI" id="CHEBI:15377"/>
        <dbReference type="ChEBI" id="CHEBI:15378"/>
        <dbReference type="ChEBI" id="CHEBI:28938"/>
        <dbReference type="ChEBI" id="CHEBI:74411"/>
        <dbReference type="ChEBI" id="CHEBI:82852"/>
        <dbReference type="EC" id="3.5.4.33"/>
    </reaction>
</comment>
<proteinExistence type="inferred from homology"/>
<comment type="similarity">
    <text evidence="1">Belongs to the cytidine and deoxycytidylate deaminase family. ADAT2 subfamily.</text>
</comment>
<dbReference type="PANTHER" id="PTHR11079">
    <property type="entry name" value="CYTOSINE DEAMINASE FAMILY MEMBER"/>
    <property type="match status" value="1"/>
</dbReference>
<evidence type="ECO:0000313" key="11">
    <source>
        <dbReference type="Proteomes" id="UP000198672"/>
    </source>
</evidence>
<feature type="binding site" evidence="8">
    <location>
        <position position="93"/>
    </location>
    <ligand>
        <name>Zn(2+)</name>
        <dbReference type="ChEBI" id="CHEBI:29105"/>
        <note>catalytic</note>
    </ligand>
</feature>
<dbReference type="GO" id="GO:0052717">
    <property type="term" value="F:tRNA-specific adenosine-34 deaminase activity"/>
    <property type="evidence" value="ECO:0007669"/>
    <property type="project" value="UniProtKB-UniRule"/>
</dbReference>
<comment type="function">
    <text evidence="8">Catalyzes the deamination of adenosine to inosine at the wobble position 34 of tRNA(Arg2).</text>
</comment>
<comment type="subunit">
    <text evidence="2 8">Homodimer.</text>
</comment>
<dbReference type="SUPFAM" id="SSF53927">
    <property type="entry name" value="Cytidine deaminase-like"/>
    <property type="match status" value="1"/>
</dbReference>
<evidence type="ECO:0000256" key="3">
    <source>
        <dbReference type="ARBA" id="ARBA00022694"/>
    </source>
</evidence>
<dbReference type="EC" id="3.5.4.33" evidence="8"/>
<dbReference type="HAMAP" id="MF_00972">
    <property type="entry name" value="tRNA_aden_deaminase"/>
    <property type="match status" value="1"/>
</dbReference>
<protein>
    <recommendedName>
        <fullName evidence="8">tRNA-specific adenosine deaminase</fullName>
        <ecNumber evidence="8">3.5.4.33</ecNumber>
    </recommendedName>
</protein>
<dbReference type="NCBIfam" id="NF008113">
    <property type="entry name" value="PRK10860.1"/>
    <property type="match status" value="1"/>
</dbReference>
<comment type="cofactor">
    <cofactor evidence="8">
        <name>Zn(2+)</name>
        <dbReference type="ChEBI" id="CHEBI:29105"/>
    </cofactor>
    <text evidence="8">Binds 1 zinc ion per subunit.</text>
</comment>
<dbReference type="Gene3D" id="3.40.140.10">
    <property type="entry name" value="Cytidine Deaminase, domain 2"/>
    <property type="match status" value="1"/>
</dbReference>
<dbReference type="CDD" id="cd01285">
    <property type="entry name" value="nucleoside_deaminase"/>
    <property type="match status" value="1"/>
</dbReference>
<evidence type="ECO:0000313" key="10">
    <source>
        <dbReference type="EMBL" id="SDX95065.1"/>
    </source>
</evidence>
<dbReference type="Proteomes" id="UP000198672">
    <property type="component" value="Unassembled WGS sequence"/>
</dbReference>
<dbReference type="PROSITE" id="PS00903">
    <property type="entry name" value="CYT_DCMP_DEAMINASES_1"/>
    <property type="match status" value="1"/>
</dbReference>
<evidence type="ECO:0000256" key="1">
    <source>
        <dbReference type="ARBA" id="ARBA00010669"/>
    </source>
</evidence>
<evidence type="ECO:0000256" key="2">
    <source>
        <dbReference type="ARBA" id="ARBA00011738"/>
    </source>
</evidence>
<keyword evidence="11" id="KW-1185">Reference proteome</keyword>
<reference evidence="11" key="1">
    <citation type="submission" date="2016-10" db="EMBL/GenBank/DDBJ databases">
        <authorList>
            <person name="Varghese N."/>
            <person name="Submissions S."/>
        </authorList>
    </citation>
    <scope>NUCLEOTIDE SEQUENCE [LARGE SCALE GENOMIC DNA]</scope>
    <source>
        <strain evidence="11">DSM 173</strain>
    </source>
</reference>
<dbReference type="FunFam" id="3.40.140.10:FF:000005">
    <property type="entry name" value="tRNA-specific adenosine deaminase"/>
    <property type="match status" value="1"/>
</dbReference>
<dbReference type="InterPro" id="IPR028883">
    <property type="entry name" value="tRNA_aden_deaminase"/>
</dbReference>
<keyword evidence="3 8" id="KW-0819">tRNA processing</keyword>
<feature type="domain" description="CMP/dCMP-type deaminase" evidence="9">
    <location>
        <begin position="9"/>
        <end position="131"/>
    </location>
</feature>
<keyword evidence="4 8" id="KW-0479">Metal-binding</keyword>
<dbReference type="STRING" id="61595.SAMN05421644_12115"/>